<reference evidence="1" key="1">
    <citation type="submission" date="2014-09" db="EMBL/GenBank/DDBJ databases">
        <authorList>
            <person name="Magalhaes I.L.F."/>
            <person name="Oliveira U."/>
            <person name="Santos F.R."/>
            <person name="Vidigal T.H.D.A."/>
            <person name="Brescovit A.D."/>
            <person name="Santos A.J."/>
        </authorList>
    </citation>
    <scope>NUCLEOTIDE SEQUENCE</scope>
    <source>
        <tissue evidence="1">Shoot tissue taken approximately 20 cm above the soil surface</tissue>
    </source>
</reference>
<evidence type="ECO:0000313" key="1">
    <source>
        <dbReference type="EMBL" id="JAE18450.1"/>
    </source>
</evidence>
<sequence length="28" mass="3047">MGITACRTLDLRCCDLGPFLQITASPHI</sequence>
<name>A0A0A9G041_ARUDO</name>
<accession>A0A0A9G041</accession>
<dbReference type="AlphaFoldDB" id="A0A0A9G041"/>
<dbReference type="EMBL" id="GBRH01179446">
    <property type="protein sequence ID" value="JAE18450.1"/>
    <property type="molecule type" value="Transcribed_RNA"/>
</dbReference>
<proteinExistence type="predicted"/>
<reference evidence="1" key="2">
    <citation type="journal article" date="2015" name="Data Brief">
        <title>Shoot transcriptome of the giant reed, Arundo donax.</title>
        <authorList>
            <person name="Barrero R.A."/>
            <person name="Guerrero F.D."/>
            <person name="Moolhuijzen P."/>
            <person name="Goolsby J.A."/>
            <person name="Tidwell J."/>
            <person name="Bellgard S.E."/>
            <person name="Bellgard M.I."/>
        </authorList>
    </citation>
    <scope>NUCLEOTIDE SEQUENCE</scope>
    <source>
        <tissue evidence="1">Shoot tissue taken approximately 20 cm above the soil surface</tissue>
    </source>
</reference>
<organism evidence="1">
    <name type="scientific">Arundo donax</name>
    <name type="common">Giant reed</name>
    <name type="synonym">Donax arundinaceus</name>
    <dbReference type="NCBI Taxonomy" id="35708"/>
    <lineage>
        <taxon>Eukaryota</taxon>
        <taxon>Viridiplantae</taxon>
        <taxon>Streptophyta</taxon>
        <taxon>Embryophyta</taxon>
        <taxon>Tracheophyta</taxon>
        <taxon>Spermatophyta</taxon>
        <taxon>Magnoliopsida</taxon>
        <taxon>Liliopsida</taxon>
        <taxon>Poales</taxon>
        <taxon>Poaceae</taxon>
        <taxon>PACMAD clade</taxon>
        <taxon>Arundinoideae</taxon>
        <taxon>Arundineae</taxon>
        <taxon>Arundo</taxon>
    </lineage>
</organism>
<protein>
    <submittedName>
        <fullName evidence="1">Uncharacterized protein</fullName>
    </submittedName>
</protein>